<dbReference type="InterPro" id="IPR009614">
    <property type="entry name" value="YoeB_toxin"/>
</dbReference>
<dbReference type="GO" id="GO:0004519">
    <property type="term" value="F:endonuclease activity"/>
    <property type="evidence" value="ECO:0007669"/>
    <property type="project" value="InterPro"/>
</dbReference>
<dbReference type="GO" id="GO:0006401">
    <property type="term" value="P:RNA catabolic process"/>
    <property type="evidence" value="ECO:0007669"/>
    <property type="project" value="InterPro"/>
</dbReference>
<dbReference type="InterPro" id="IPR035093">
    <property type="entry name" value="RelE/ParE_toxin_dom_sf"/>
</dbReference>
<reference evidence="3 4" key="1">
    <citation type="submission" date="2018-08" db="EMBL/GenBank/DDBJ databases">
        <title>A genome reference for cultivated species of the human gut microbiota.</title>
        <authorList>
            <person name="Zou Y."/>
            <person name="Xue W."/>
            <person name="Luo G."/>
        </authorList>
    </citation>
    <scope>NUCLEOTIDE SEQUENCE [LARGE SCALE GENOMIC DNA]</scope>
    <source>
        <strain evidence="3 4">AF48-16</strain>
    </source>
</reference>
<dbReference type="Gene3D" id="3.30.2310.20">
    <property type="entry name" value="RelE-like"/>
    <property type="match status" value="1"/>
</dbReference>
<dbReference type="AlphaFoldDB" id="A0A415ESP7"/>
<sequence length="88" mass="10231">MGYNVKIKKNARKDLSKLKSINLTSKFDELIKVIKENPFQTPPPYEKLTGLPYCSRCLNINHRLVYSVEEESKTSTILSVWSHYERGL</sequence>
<accession>A0A415ESP7</accession>
<evidence type="ECO:0000313" key="3">
    <source>
        <dbReference type="EMBL" id="RHK06328.1"/>
    </source>
</evidence>
<dbReference type="InterPro" id="IPR007712">
    <property type="entry name" value="RelE/ParE_toxin"/>
</dbReference>
<name>A0A415ESP7_ENTCA</name>
<gene>
    <name evidence="3" type="ORF">DW084_08570</name>
</gene>
<comment type="caution">
    <text evidence="3">The sequence shown here is derived from an EMBL/GenBank/DDBJ whole genome shotgun (WGS) entry which is preliminary data.</text>
</comment>
<dbReference type="Proteomes" id="UP000286288">
    <property type="component" value="Unassembled WGS sequence"/>
</dbReference>
<organism evidence="3 4">
    <name type="scientific">Enterococcus casseliflavus</name>
    <name type="common">Enterococcus flavescens</name>
    <dbReference type="NCBI Taxonomy" id="37734"/>
    <lineage>
        <taxon>Bacteria</taxon>
        <taxon>Bacillati</taxon>
        <taxon>Bacillota</taxon>
        <taxon>Bacilli</taxon>
        <taxon>Lactobacillales</taxon>
        <taxon>Enterococcaceae</taxon>
        <taxon>Enterococcus</taxon>
    </lineage>
</organism>
<dbReference type="EMBL" id="QRMZ01000010">
    <property type="protein sequence ID" value="RHK06328.1"/>
    <property type="molecule type" value="Genomic_DNA"/>
</dbReference>
<keyword evidence="1" id="KW-1277">Toxin-antitoxin system</keyword>
<evidence type="ECO:0000256" key="1">
    <source>
        <dbReference type="ARBA" id="ARBA00022649"/>
    </source>
</evidence>
<evidence type="ECO:0000256" key="2">
    <source>
        <dbReference type="ARBA" id="ARBA00050056"/>
    </source>
</evidence>
<dbReference type="SUPFAM" id="SSF143011">
    <property type="entry name" value="RelE-like"/>
    <property type="match status" value="1"/>
</dbReference>
<evidence type="ECO:0000313" key="4">
    <source>
        <dbReference type="Proteomes" id="UP000286288"/>
    </source>
</evidence>
<proteinExistence type="predicted"/>
<dbReference type="Pfam" id="PF05016">
    <property type="entry name" value="ParE_toxin"/>
    <property type="match status" value="1"/>
</dbReference>
<protein>
    <recommendedName>
        <fullName evidence="2">Endoribonuclease YoeB</fullName>
    </recommendedName>
</protein>
<dbReference type="NCBIfam" id="TIGR02116">
    <property type="entry name" value="toxin_Txe_YoeB"/>
    <property type="match status" value="1"/>
</dbReference>